<evidence type="ECO:0000256" key="1">
    <source>
        <dbReference type="SAM" id="MobiDB-lite"/>
    </source>
</evidence>
<gene>
    <name evidence="2" type="ORF">EAO74_02975</name>
</gene>
<evidence type="ECO:0000313" key="2">
    <source>
        <dbReference type="EMBL" id="TXS33760.1"/>
    </source>
</evidence>
<protein>
    <submittedName>
        <fullName evidence="2">Uncharacterized protein</fullName>
    </submittedName>
</protein>
<dbReference type="AlphaFoldDB" id="A0A652LCW4"/>
<feature type="compositionally biased region" description="Basic residues" evidence="1">
    <location>
        <begin position="17"/>
        <end position="36"/>
    </location>
</feature>
<reference evidence="2" key="1">
    <citation type="submission" date="2018-10" db="EMBL/GenBank/DDBJ databases">
        <authorList>
            <person name="Hariharan J."/>
            <person name="Choudoir M.J."/>
            <person name="Diebold P."/>
            <person name="Panke-Buisse K."/>
            <person name="Campbell A.N."/>
            <person name="Buckley D.H."/>
        </authorList>
    </citation>
    <scope>NUCLEOTIDE SEQUENCE</scope>
    <source>
        <strain evidence="2">Gb1</strain>
    </source>
</reference>
<feature type="compositionally biased region" description="Polar residues" evidence="1">
    <location>
        <begin position="1"/>
        <end position="12"/>
    </location>
</feature>
<sequence>MIRGNHISSSSPDRSRGTRTKFTRAGRRARGIRRARSAAEYSGTSTRSCTSAAPTNHTRIISVSPSSSRTPAYPARANDAAISNRCSGPSPYQRRSIRITALRTSDGSPIWCSSRRGPPAR</sequence>
<comment type="caution">
    <text evidence="2">The sequence shown here is derived from an EMBL/GenBank/DDBJ whole genome shotgun (WGS) entry which is preliminary data.</text>
</comment>
<proteinExistence type="predicted"/>
<dbReference type="EMBL" id="RDBM01000010">
    <property type="protein sequence ID" value="TXS33760.1"/>
    <property type="molecule type" value="Genomic_DNA"/>
</dbReference>
<name>A0A652LCW4_9ACTN</name>
<feature type="region of interest" description="Disordered" evidence="1">
    <location>
        <begin position="1"/>
        <end position="94"/>
    </location>
</feature>
<feature type="compositionally biased region" description="Polar residues" evidence="1">
    <location>
        <begin position="42"/>
        <end position="70"/>
    </location>
</feature>
<accession>A0A652LCW4</accession>
<organism evidence="2">
    <name type="scientific">Streptomyces sp. gb1(2016)</name>
    <dbReference type="NCBI Taxonomy" id="1828321"/>
    <lineage>
        <taxon>Bacteria</taxon>
        <taxon>Bacillati</taxon>
        <taxon>Actinomycetota</taxon>
        <taxon>Actinomycetes</taxon>
        <taxon>Kitasatosporales</taxon>
        <taxon>Streptomycetaceae</taxon>
        <taxon>Streptomyces</taxon>
    </lineage>
</organism>